<feature type="transmembrane region" description="Helical" evidence="1">
    <location>
        <begin position="52"/>
        <end position="71"/>
    </location>
</feature>
<dbReference type="RefSeq" id="WP_013454593.1">
    <property type="nucleotide sequence ID" value="NC_014759.1"/>
</dbReference>
<dbReference type="Proteomes" id="UP000008720">
    <property type="component" value="Chromosome"/>
</dbReference>
<feature type="transmembrane region" description="Helical" evidence="1">
    <location>
        <begin position="92"/>
        <end position="114"/>
    </location>
</feature>
<dbReference type="EMBL" id="CP002349">
    <property type="protein sequence ID" value="ADR22450.1"/>
    <property type="molecule type" value="Genomic_DNA"/>
</dbReference>
<sequence>MRTTKMNHNGWLRVLGIIIPFCITLLFFQYLIGEIVGIELFKFDATRTIERSLLTVFSFLITTLFTVWLFVRFVDKEHPTSIGLSFKNRTSDLFLGLGLGLLIMGLGFLILLILGEINFQKFHFDPGELFLMLLLFIMVAIAEEVLFRGYVLKNFMLSFPPFLALIISSLLFSLMHGFNPNTSFTGFTNLFLAGVLLGLPYLYRRNLMFPIALHFSWNFFQSLLGFNVSGSSSYSLIEFKIHQETLLNGGAFGFEGSTLAIVAHLIAIIWIWIYYQSKKSIKPSSIFRKDI</sequence>
<organism evidence="3 4">
    <name type="scientific">Marivirga tractuosa (strain ATCC 23168 / DSM 4126 / NBRC 15989 / NCIMB 1408 / VKM B-1430 / H-43)</name>
    <name type="common">Microscilla tractuosa</name>
    <name type="synonym">Flexibacter tractuosus</name>
    <dbReference type="NCBI Taxonomy" id="643867"/>
    <lineage>
        <taxon>Bacteria</taxon>
        <taxon>Pseudomonadati</taxon>
        <taxon>Bacteroidota</taxon>
        <taxon>Cytophagia</taxon>
        <taxon>Cytophagales</taxon>
        <taxon>Marivirgaceae</taxon>
        <taxon>Marivirga</taxon>
    </lineage>
</organism>
<dbReference type="InterPro" id="IPR003675">
    <property type="entry name" value="Rce1/LyrA-like_dom"/>
</dbReference>
<dbReference type="HOGENOM" id="CLU_051806_3_0_10"/>
<dbReference type="AlphaFoldDB" id="E4TN36"/>
<dbReference type="STRING" id="643867.Ftrac_2472"/>
<dbReference type="GO" id="GO:0080120">
    <property type="term" value="P:CAAX-box protein maturation"/>
    <property type="evidence" value="ECO:0007669"/>
    <property type="project" value="UniProtKB-ARBA"/>
</dbReference>
<evidence type="ECO:0000256" key="1">
    <source>
        <dbReference type="SAM" id="Phobius"/>
    </source>
</evidence>
<accession>E4TN36</accession>
<feature type="domain" description="CAAX prenyl protease 2/Lysostaphin resistance protein A-like" evidence="2">
    <location>
        <begin position="128"/>
        <end position="220"/>
    </location>
</feature>
<keyword evidence="1" id="KW-0812">Transmembrane</keyword>
<reference evidence="3 4" key="1">
    <citation type="journal article" date="2011" name="Stand. Genomic Sci.">
        <title>Complete genome sequence of Marivirga tractuosa type strain (H-43).</title>
        <authorList>
            <person name="Pagani I."/>
            <person name="Chertkov O."/>
            <person name="Lapidus A."/>
            <person name="Lucas S."/>
            <person name="Del Rio T.G."/>
            <person name="Tice H."/>
            <person name="Copeland A."/>
            <person name="Cheng J.F."/>
            <person name="Nolan M."/>
            <person name="Saunders E."/>
            <person name="Pitluck S."/>
            <person name="Held B."/>
            <person name="Goodwin L."/>
            <person name="Liolios K."/>
            <person name="Ovchinikova G."/>
            <person name="Ivanova N."/>
            <person name="Mavromatis K."/>
            <person name="Pati A."/>
            <person name="Chen A."/>
            <person name="Palaniappan K."/>
            <person name="Land M."/>
            <person name="Hauser L."/>
            <person name="Jeffries C.D."/>
            <person name="Detter J.C."/>
            <person name="Han C."/>
            <person name="Tapia R."/>
            <person name="Ngatchou-Djao O.D."/>
            <person name="Rohde M."/>
            <person name="Goker M."/>
            <person name="Spring S."/>
            <person name="Sikorski J."/>
            <person name="Woyke T."/>
            <person name="Bristow J."/>
            <person name="Eisen J.A."/>
            <person name="Markowitz V."/>
            <person name="Hugenholtz P."/>
            <person name="Klenk H.P."/>
            <person name="Kyrpides N.C."/>
        </authorList>
    </citation>
    <scope>NUCLEOTIDE SEQUENCE [LARGE SCALE GENOMIC DNA]</scope>
    <source>
        <strain evidence="4">ATCC 23168 / DSM 4126 / NBRC 15989 / NCIMB 1408 / VKM B-1430 / H-43</strain>
    </source>
</reference>
<feature type="transmembrane region" description="Helical" evidence="1">
    <location>
        <begin position="215"/>
        <end position="237"/>
    </location>
</feature>
<dbReference type="PANTHER" id="PTHR39430:SF1">
    <property type="entry name" value="PROTEASE"/>
    <property type="match status" value="1"/>
</dbReference>
<protein>
    <submittedName>
        <fullName evidence="3">Abortive infection protein</fullName>
    </submittedName>
</protein>
<feature type="transmembrane region" description="Helical" evidence="1">
    <location>
        <begin position="257"/>
        <end position="275"/>
    </location>
</feature>
<feature type="transmembrane region" description="Helical" evidence="1">
    <location>
        <begin position="12"/>
        <end position="32"/>
    </location>
</feature>
<name>E4TN36_MARTH</name>
<dbReference type="Pfam" id="PF02517">
    <property type="entry name" value="Rce1-like"/>
    <property type="match status" value="1"/>
</dbReference>
<dbReference type="PANTHER" id="PTHR39430">
    <property type="entry name" value="MEMBRANE-ASSOCIATED PROTEASE-RELATED"/>
    <property type="match status" value="1"/>
</dbReference>
<feature type="transmembrane region" description="Helical" evidence="1">
    <location>
        <begin position="184"/>
        <end position="203"/>
    </location>
</feature>
<dbReference type="KEGG" id="mtt:Ftrac_2472"/>
<evidence type="ECO:0000313" key="3">
    <source>
        <dbReference type="EMBL" id="ADR22450.1"/>
    </source>
</evidence>
<feature type="transmembrane region" description="Helical" evidence="1">
    <location>
        <begin position="129"/>
        <end position="147"/>
    </location>
</feature>
<feature type="transmembrane region" description="Helical" evidence="1">
    <location>
        <begin position="159"/>
        <end position="178"/>
    </location>
</feature>
<keyword evidence="4" id="KW-1185">Reference proteome</keyword>
<dbReference type="OrthoDB" id="324900at2"/>
<dbReference type="GO" id="GO:0004175">
    <property type="term" value="F:endopeptidase activity"/>
    <property type="evidence" value="ECO:0007669"/>
    <property type="project" value="UniProtKB-ARBA"/>
</dbReference>
<gene>
    <name evidence="3" type="ordered locus">Ftrac_2472</name>
</gene>
<evidence type="ECO:0000259" key="2">
    <source>
        <dbReference type="Pfam" id="PF02517"/>
    </source>
</evidence>
<proteinExistence type="predicted"/>
<dbReference type="eggNOG" id="COG1266">
    <property type="taxonomic scope" value="Bacteria"/>
</dbReference>
<keyword evidence="1" id="KW-0472">Membrane</keyword>
<keyword evidence="1" id="KW-1133">Transmembrane helix</keyword>
<evidence type="ECO:0000313" key="4">
    <source>
        <dbReference type="Proteomes" id="UP000008720"/>
    </source>
</evidence>